<feature type="compositionally biased region" description="Basic and acidic residues" evidence="1">
    <location>
        <begin position="22"/>
        <end position="33"/>
    </location>
</feature>
<feature type="region of interest" description="Disordered" evidence="1">
    <location>
        <begin position="19"/>
        <end position="68"/>
    </location>
</feature>
<protein>
    <submittedName>
        <fullName evidence="2">Uncharacterized protein</fullName>
    </submittedName>
</protein>
<dbReference type="AlphaFoldDB" id="A0A061DY60"/>
<dbReference type="HOGENOM" id="CLU_2799105_0_0_1"/>
<proteinExistence type="predicted"/>
<keyword evidence="3" id="KW-1185">Reference proteome</keyword>
<feature type="compositionally biased region" description="Polar residues" evidence="1">
    <location>
        <begin position="59"/>
        <end position="68"/>
    </location>
</feature>
<sequence length="68" mass="7814">MGITWEIQVRDLGPVVGSQRTLMDDESSKREGPCELPHIPISLDKNPSQPNMDFLFPSPNCQREQQYR</sequence>
<dbReference type="EMBL" id="CM001880">
    <property type="protein sequence ID" value="EOX97026.1"/>
    <property type="molecule type" value="Genomic_DNA"/>
</dbReference>
<dbReference type="Proteomes" id="UP000026915">
    <property type="component" value="Chromosome 2"/>
</dbReference>
<dbReference type="InParanoid" id="A0A061DY60"/>
<name>A0A061DY60_THECC</name>
<gene>
    <name evidence="2" type="ORF">TCM_006146</name>
</gene>
<accession>A0A061DY60</accession>
<reference evidence="2 3" key="1">
    <citation type="journal article" date="2013" name="Genome Biol.">
        <title>The genome sequence of the most widely cultivated cacao type and its use to identify candidate genes regulating pod color.</title>
        <authorList>
            <person name="Motamayor J.C."/>
            <person name="Mockaitis K."/>
            <person name="Schmutz J."/>
            <person name="Haiminen N."/>
            <person name="Iii D.L."/>
            <person name="Cornejo O."/>
            <person name="Findley S.D."/>
            <person name="Zheng P."/>
            <person name="Utro F."/>
            <person name="Royaert S."/>
            <person name="Saski C."/>
            <person name="Jenkins J."/>
            <person name="Podicheti R."/>
            <person name="Zhao M."/>
            <person name="Scheffler B.E."/>
            <person name="Stack J.C."/>
            <person name="Feltus F.A."/>
            <person name="Mustiga G.M."/>
            <person name="Amores F."/>
            <person name="Phillips W."/>
            <person name="Marelli J.P."/>
            <person name="May G.D."/>
            <person name="Shapiro H."/>
            <person name="Ma J."/>
            <person name="Bustamante C.D."/>
            <person name="Schnell R.J."/>
            <person name="Main D."/>
            <person name="Gilbert D."/>
            <person name="Parida L."/>
            <person name="Kuhn D.N."/>
        </authorList>
    </citation>
    <scope>NUCLEOTIDE SEQUENCE [LARGE SCALE GENOMIC DNA]</scope>
    <source>
        <strain evidence="3">cv. Matina 1-6</strain>
    </source>
</reference>
<organism evidence="2 3">
    <name type="scientific">Theobroma cacao</name>
    <name type="common">Cacao</name>
    <name type="synonym">Cocoa</name>
    <dbReference type="NCBI Taxonomy" id="3641"/>
    <lineage>
        <taxon>Eukaryota</taxon>
        <taxon>Viridiplantae</taxon>
        <taxon>Streptophyta</taxon>
        <taxon>Embryophyta</taxon>
        <taxon>Tracheophyta</taxon>
        <taxon>Spermatophyta</taxon>
        <taxon>Magnoliopsida</taxon>
        <taxon>eudicotyledons</taxon>
        <taxon>Gunneridae</taxon>
        <taxon>Pentapetalae</taxon>
        <taxon>rosids</taxon>
        <taxon>malvids</taxon>
        <taxon>Malvales</taxon>
        <taxon>Malvaceae</taxon>
        <taxon>Byttnerioideae</taxon>
        <taxon>Theobroma</taxon>
    </lineage>
</organism>
<evidence type="ECO:0000256" key="1">
    <source>
        <dbReference type="SAM" id="MobiDB-lite"/>
    </source>
</evidence>
<dbReference type="Gramene" id="EOX97026">
    <property type="protein sequence ID" value="EOX97026"/>
    <property type="gene ID" value="TCM_006146"/>
</dbReference>
<evidence type="ECO:0000313" key="2">
    <source>
        <dbReference type="EMBL" id="EOX97026.1"/>
    </source>
</evidence>
<evidence type="ECO:0000313" key="3">
    <source>
        <dbReference type="Proteomes" id="UP000026915"/>
    </source>
</evidence>